<accession>A0A2S3HM92</accession>
<feature type="compositionally biased region" description="Basic and acidic residues" evidence="1">
    <location>
        <begin position="373"/>
        <end position="401"/>
    </location>
</feature>
<feature type="region of interest" description="Disordered" evidence="1">
    <location>
        <begin position="1"/>
        <end position="135"/>
    </location>
</feature>
<name>A0A2S3HM92_9POAL</name>
<feature type="compositionally biased region" description="Basic and acidic residues" evidence="1">
    <location>
        <begin position="449"/>
        <end position="461"/>
    </location>
</feature>
<feature type="compositionally biased region" description="Basic and acidic residues" evidence="1">
    <location>
        <begin position="1"/>
        <end position="19"/>
    </location>
</feature>
<feature type="compositionally biased region" description="Basic and acidic residues" evidence="1">
    <location>
        <begin position="36"/>
        <end position="45"/>
    </location>
</feature>
<feature type="compositionally biased region" description="Basic and acidic residues" evidence="1">
    <location>
        <begin position="470"/>
        <end position="480"/>
    </location>
</feature>
<feature type="compositionally biased region" description="Polar residues" evidence="1">
    <location>
        <begin position="63"/>
        <end position="73"/>
    </location>
</feature>
<feature type="compositionally biased region" description="Basic and acidic residues" evidence="1">
    <location>
        <begin position="327"/>
        <end position="343"/>
    </location>
</feature>
<feature type="compositionally biased region" description="Acidic residues" evidence="1">
    <location>
        <begin position="293"/>
        <end position="304"/>
    </location>
</feature>
<dbReference type="Gramene" id="PAN25739">
    <property type="protein sequence ID" value="PAN25739"/>
    <property type="gene ID" value="PAHAL_4G322400"/>
</dbReference>
<feature type="compositionally biased region" description="Low complexity" evidence="1">
    <location>
        <begin position="112"/>
        <end position="124"/>
    </location>
</feature>
<evidence type="ECO:0000313" key="2">
    <source>
        <dbReference type="EMBL" id="PAN25739.1"/>
    </source>
</evidence>
<dbReference type="PANTHER" id="PTHR34546">
    <property type="entry name" value="OS06G0153600 PROTEIN"/>
    <property type="match status" value="1"/>
</dbReference>
<protein>
    <submittedName>
        <fullName evidence="2">Uncharacterized protein</fullName>
    </submittedName>
</protein>
<dbReference type="PANTHER" id="PTHR34546:SF3">
    <property type="entry name" value="OS06G0153600 PROTEIN"/>
    <property type="match status" value="1"/>
</dbReference>
<feature type="compositionally biased region" description="Acidic residues" evidence="1">
    <location>
        <begin position="313"/>
        <end position="323"/>
    </location>
</feature>
<feature type="compositionally biased region" description="Basic and acidic residues" evidence="1">
    <location>
        <begin position="422"/>
        <end position="431"/>
    </location>
</feature>
<dbReference type="Proteomes" id="UP000243499">
    <property type="component" value="Chromosome 4"/>
</dbReference>
<organism evidence="2">
    <name type="scientific">Panicum hallii</name>
    <dbReference type="NCBI Taxonomy" id="206008"/>
    <lineage>
        <taxon>Eukaryota</taxon>
        <taxon>Viridiplantae</taxon>
        <taxon>Streptophyta</taxon>
        <taxon>Embryophyta</taxon>
        <taxon>Tracheophyta</taxon>
        <taxon>Spermatophyta</taxon>
        <taxon>Magnoliopsida</taxon>
        <taxon>Liliopsida</taxon>
        <taxon>Poales</taxon>
        <taxon>Poaceae</taxon>
        <taxon>PACMAD clade</taxon>
        <taxon>Panicoideae</taxon>
        <taxon>Panicodae</taxon>
        <taxon>Paniceae</taxon>
        <taxon>Panicinae</taxon>
        <taxon>Panicum</taxon>
        <taxon>Panicum sect. Panicum</taxon>
    </lineage>
</organism>
<gene>
    <name evidence="2" type="ORF">PAHAL_4G322400</name>
</gene>
<feature type="compositionally biased region" description="Polar residues" evidence="1">
    <location>
        <begin position="485"/>
        <end position="510"/>
    </location>
</feature>
<dbReference type="AlphaFoldDB" id="A0A2S3HM92"/>
<feature type="region of interest" description="Disordered" evidence="1">
    <location>
        <begin position="147"/>
        <end position="167"/>
    </location>
</feature>
<evidence type="ECO:0000256" key="1">
    <source>
        <dbReference type="SAM" id="MobiDB-lite"/>
    </source>
</evidence>
<proteinExistence type="predicted"/>
<feature type="region of interest" description="Disordered" evidence="1">
    <location>
        <begin position="273"/>
        <end position="517"/>
    </location>
</feature>
<feature type="compositionally biased region" description="Polar residues" evidence="1">
    <location>
        <begin position="433"/>
        <end position="442"/>
    </location>
</feature>
<reference evidence="2" key="1">
    <citation type="submission" date="2018-04" db="EMBL/GenBank/DDBJ databases">
        <title>WGS assembly of Panicum hallii.</title>
        <authorList>
            <person name="Lovell J."/>
            <person name="Jenkins J."/>
            <person name="Lowry D."/>
            <person name="Mamidi S."/>
            <person name="Sreedasyam A."/>
            <person name="Weng X."/>
            <person name="Barry K."/>
            <person name="Bonette J."/>
            <person name="Campitelli B."/>
            <person name="Daum C."/>
            <person name="Gordon S."/>
            <person name="Gould B."/>
            <person name="Lipzen A."/>
            <person name="Macqueen A."/>
            <person name="Palacio-Mejia J."/>
            <person name="Plott C."/>
            <person name="Shakirov E."/>
            <person name="Shu S."/>
            <person name="Yoshinaga Y."/>
            <person name="Zane M."/>
            <person name="Rokhsar D."/>
            <person name="Grimwood J."/>
            <person name="Schmutz J."/>
            <person name="Juenger T."/>
        </authorList>
    </citation>
    <scope>NUCLEOTIDE SEQUENCE [LARGE SCALE GENOMIC DNA]</scope>
    <source>
        <strain evidence="2">FIL2</strain>
    </source>
</reference>
<sequence length="517" mass="56577">MPRRPDPKPAMRSRRDPKPATRSRRGPPRPRPRLPPGERDRRLAEEVLYLHSLWRRGPPAAAPTQSRSAGRVTTESKRRRLDSAAAAAEPQDTGPEWEPAPSPPNSSPKTWPEAAPASSPSSVKPQPPPSPGALAQREALRAAAEFFSNRGSSDEDDDGGCGSESEREQDAAGFITGLFERDAALRGHYERGCEEGQFACMACAGGTRKPGRRFRGCVALVQHARAATRYGRPRAHRALAAVVCRVLGWDIARLPSIVIDPRGTLGQALAAGATADVQPAKENDDTGGNNDSSSDEDEEEEEIEKENGYPGADGDEEDSELENSEYSAEKENVEKRTEDSRNTEEEEMDDDDDDEEEEEEVEEVEEVDFELDNGDKSAEKEELEEKGSWNSKEISKNEVLRNESVQEVNASKDDSLNQGNNEEVHRQEIAKESSGQENTNNAYLPGSKDICKNEEHFKEAAVQEELDATESEKQHAKTADDTGDTAVTSLGNSSTVPPSSSVLYQKSHVSGLNAYMP</sequence>
<feature type="compositionally biased region" description="Basic residues" evidence="1">
    <location>
        <begin position="21"/>
        <end position="32"/>
    </location>
</feature>
<feature type="compositionally biased region" description="Acidic residues" evidence="1">
    <location>
        <begin position="344"/>
        <end position="372"/>
    </location>
</feature>
<dbReference type="EMBL" id="CM008049">
    <property type="protein sequence ID" value="PAN25739.1"/>
    <property type="molecule type" value="Genomic_DNA"/>
</dbReference>